<reference evidence="1 2" key="1">
    <citation type="journal article" date="2023" name="J. Phycol.">
        <title>Chrysosporum ovalisporum is synonymous with the true-branching cyanobacterium Umezakia natans (Nostocales/Aphanizomenonaceae).</title>
        <authorList>
            <person name="McGregor G.B."/>
            <person name="Sendall B.C."/>
            <person name="Niiyama Y."/>
            <person name="Tuji A."/>
            <person name="Willis A."/>
        </authorList>
    </citation>
    <scope>NUCLEOTIDE SEQUENCE [LARGE SCALE GENOMIC DNA]</scope>
    <source>
        <strain evidence="1 2">FSS-62</strain>
    </source>
</reference>
<sequence length="169" mass="19432">MIARPSNASKGLYHDGFKNALVKDGLQIIRDPYTIRYEGLKLFGDLAGKKLFSAQKEDTNIVVEIKSFLSLSLMNEFQCALGGCILYPTLLRQLHPNYCLYLAIEQEAYETFFQMKGIKLVIEEYKILIIVVNIFQKEIFQWINSIIIVQLSKKYGSSVLFMENPVQNH</sequence>
<dbReference type="AlphaFoldDB" id="A0AA43KG70"/>
<dbReference type="RefSeq" id="WP_280652072.1">
    <property type="nucleotide sequence ID" value="NZ_JANQDL010000103.1"/>
</dbReference>
<dbReference type="InterPro" id="IPR014919">
    <property type="entry name" value="XisH"/>
</dbReference>
<dbReference type="EMBL" id="JANQDL010000103">
    <property type="protein sequence ID" value="MDH6065262.1"/>
    <property type="molecule type" value="Genomic_DNA"/>
</dbReference>
<evidence type="ECO:0000313" key="2">
    <source>
        <dbReference type="Proteomes" id="UP001159370"/>
    </source>
</evidence>
<dbReference type="GeneID" id="83684842"/>
<protein>
    <submittedName>
        <fullName evidence="1">XisH protein</fullName>
    </submittedName>
</protein>
<dbReference type="InterPro" id="IPR011856">
    <property type="entry name" value="tRNA_endonuc-like_dom_sf"/>
</dbReference>
<organism evidence="1 2">
    <name type="scientific">Umezakia ovalisporum FSS-62</name>
    <dbReference type="NCBI Taxonomy" id="2971776"/>
    <lineage>
        <taxon>Bacteria</taxon>
        <taxon>Bacillati</taxon>
        <taxon>Cyanobacteriota</taxon>
        <taxon>Cyanophyceae</taxon>
        <taxon>Nostocales</taxon>
        <taxon>Nodulariaceae</taxon>
        <taxon>Umezakia</taxon>
    </lineage>
</organism>
<name>A0AA43KG70_9CYAN</name>
<dbReference type="InterPro" id="IPR011335">
    <property type="entry name" value="Restrct_endonuc-II-like"/>
</dbReference>
<dbReference type="Gene3D" id="3.40.1350.10">
    <property type="match status" value="1"/>
</dbReference>
<accession>A0AA43KG70</accession>
<dbReference type="CDD" id="cd22366">
    <property type="entry name" value="XisH-like"/>
    <property type="match status" value="1"/>
</dbReference>
<evidence type="ECO:0000313" key="1">
    <source>
        <dbReference type="EMBL" id="MDH6065262.1"/>
    </source>
</evidence>
<dbReference type="Proteomes" id="UP001159370">
    <property type="component" value="Unassembled WGS sequence"/>
</dbReference>
<proteinExistence type="predicted"/>
<comment type="caution">
    <text evidence="1">The sequence shown here is derived from an EMBL/GenBank/DDBJ whole genome shotgun (WGS) entry which is preliminary data.</text>
</comment>
<dbReference type="GO" id="GO:0003676">
    <property type="term" value="F:nucleic acid binding"/>
    <property type="evidence" value="ECO:0007669"/>
    <property type="project" value="InterPro"/>
</dbReference>
<dbReference type="SUPFAM" id="SSF52980">
    <property type="entry name" value="Restriction endonuclease-like"/>
    <property type="match status" value="1"/>
</dbReference>
<dbReference type="Pfam" id="PF08814">
    <property type="entry name" value="XisH"/>
    <property type="match status" value="1"/>
</dbReference>
<gene>
    <name evidence="1" type="ORF">NWP23_16170</name>
</gene>